<dbReference type="SUPFAM" id="SSF52343">
    <property type="entry name" value="Ferredoxin reductase-like, C-terminal NADP-linked domain"/>
    <property type="match status" value="1"/>
</dbReference>
<evidence type="ECO:0000256" key="7">
    <source>
        <dbReference type="ARBA" id="ARBA00022692"/>
    </source>
</evidence>
<keyword evidence="12" id="KW-0408">Iron</keyword>
<dbReference type="OrthoDB" id="167398at2759"/>
<dbReference type="SUPFAM" id="SSF63380">
    <property type="entry name" value="Riboflavin synthase domain-like"/>
    <property type="match status" value="1"/>
</dbReference>
<keyword evidence="8" id="KW-0479">Metal-binding</keyword>
<evidence type="ECO:0000256" key="3">
    <source>
        <dbReference type="ARBA" id="ARBA00006278"/>
    </source>
</evidence>
<dbReference type="GO" id="GO:0046872">
    <property type="term" value="F:metal ion binding"/>
    <property type="evidence" value="ECO:0007669"/>
    <property type="project" value="UniProtKB-KW"/>
</dbReference>
<organism evidence="20 21">
    <name type="scientific">Acer yangbiense</name>
    <dbReference type="NCBI Taxonomy" id="1000413"/>
    <lineage>
        <taxon>Eukaryota</taxon>
        <taxon>Viridiplantae</taxon>
        <taxon>Streptophyta</taxon>
        <taxon>Embryophyta</taxon>
        <taxon>Tracheophyta</taxon>
        <taxon>Spermatophyta</taxon>
        <taxon>Magnoliopsida</taxon>
        <taxon>eudicotyledons</taxon>
        <taxon>Gunneridae</taxon>
        <taxon>Pentapetalae</taxon>
        <taxon>rosids</taxon>
        <taxon>malvids</taxon>
        <taxon>Sapindales</taxon>
        <taxon>Sapindaceae</taxon>
        <taxon>Hippocastanoideae</taxon>
        <taxon>Acereae</taxon>
        <taxon>Acer</taxon>
    </lineage>
</organism>
<feature type="transmembrane region" description="Helical" evidence="18">
    <location>
        <begin position="179"/>
        <end position="203"/>
    </location>
</feature>
<comment type="subcellular location">
    <subcellularLocation>
        <location evidence="2">Membrane</location>
        <topology evidence="2">Multi-pass membrane protein</topology>
    </subcellularLocation>
</comment>
<dbReference type="InterPro" id="IPR017938">
    <property type="entry name" value="Riboflavin_synthase-like_b-brl"/>
</dbReference>
<evidence type="ECO:0000256" key="9">
    <source>
        <dbReference type="ARBA" id="ARBA00022827"/>
    </source>
</evidence>
<dbReference type="InterPro" id="IPR013130">
    <property type="entry name" value="Fe3_Rdtase_TM_dom"/>
</dbReference>
<evidence type="ECO:0000256" key="18">
    <source>
        <dbReference type="SAM" id="Phobius"/>
    </source>
</evidence>
<feature type="domain" description="FAD-binding FR-type" evidence="19">
    <location>
        <begin position="338"/>
        <end position="454"/>
    </location>
</feature>
<keyword evidence="10 18" id="KW-1133">Transmembrane helix</keyword>
<evidence type="ECO:0000256" key="11">
    <source>
        <dbReference type="ARBA" id="ARBA00023002"/>
    </source>
</evidence>
<comment type="catalytic activity">
    <reaction evidence="16">
        <text>2 a Fe(II)-siderophore + NAD(+) + H(+) = 2 a Fe(III)-siderophore + NADH</text>
        <dbReference type="Rhea" id="RHEA:15061"/>
        <dbReference type="Rhea" id="RHEA-COMP:11342"/>
        <dbReference type="Rhea" id="RHEA-COMP:11344"/>
        <dbReference type="ChEBI" id="CHEBI:15378"/>
        <dbReference type="ChEBI" id="CHEBI:29033"/>
        <dbReference type="ChEBI" id="CHEBI:29034"/>
        <dbReference type="ChEBI" id="CHEBI:57540"/>
        <dbReference type="ChEBI" id="CHEBI:57945"/>
        <dbReference type="EC" id="1.16.1.7"/>
    </reaction>
</comment>
<dbReference type="InterPro" id="IPR013121">
    <property type="entry name" value="Fe_red_NAD-bd_6"/>
</dbReference>
<sequence length="743" mass="83935">MAEDSVHKPLLHQNGVFETVDVKDTPLFVSSVKWVLKIAMWVLLVAWIAFIFIYPTEFGSQLSQKWNRATSGTVFGITGSMFLAFSGPILVIAFLSIAHLIVSGEDHLERKKKTSKHPRFRLWTFPVLIDGPFGVVSAAEFIGIVVFVVFIIMAIYVYTIRNLNLLAEFQFPTKEQSVWMLELTGLRFGMIGLLCLAFLFIPVARGSVLLRLIDIPFEHATRYHVWLGHLTMLLFTLHGLFYVIVWAIQGHLIHELLEWKNIGIANLPGVISLLAGLMMWVTSFHPVRKQYFELFFYTHQLYIVFVVFLALHVGDFIFSIAAGGIFLFILDRFLRFCQSRRTVDVLSTKCFPCGTVELVLSKPTNLRYNALSFIFLQVRGLSWLQWHPFSVSSSPLDGKHHLAVLIKVLGDWTEKLRENILSISEAEPREELSSRPHTKITASVEGPYGHESPYHLMYESLILVAGGIGISPFLAILSDVLHRIREGKPCLPRNILIVWAVKNSKELPLLLDLDMESICPFFSNKLNIETCIYVTRESEPPLEEGRLDKAVNSTVCPLSIGCGMSVLVGTGNNIWSGLYVISSTVGFIISMALLNIFYVKPFGVSSWWYKGLLFTICMVCSVLIFGGPVIGLWHLWERRTCASDENEDDKIKVDRAHNNGSIDHKDPNQKNQKSSTAILYGTRPEFKEIFESVSKNWGHVDVGVIVCGPPSLQSSVAKEIRCQSLSRQNHDPVFHFNSHSFDL</sequence>
<keyword evidence="9" id="KW-0274">FAD</keyword>
<dbReference type="SFLD" id="SFLDS00052">
    <property type="entry name" value="Ferric_Reductase_Domain"/>
    <property type="match status" value="1"/>
</dbReference>
<evidence type="ECO:0000256" key="6">
    <source>
        <dbReference type="ARBA" id="ARBA00022630"/>
    </source>
</evidence>
<keyword evidence="11" id="KW-0560">Oxidoreductase</keyword>
<evidence type="ECO:0000256" key="4">
    <source>
        <dbReference type="ARBA" id="ARBA00022448"/>
    </source>
</evidence>
<accession>A0A5C7H992</accession>
<comment type="similarity">
    <text evidence="3">Belongs to the ferric reductase (FRE) family.</text>
</comment>
<keyword evidence="14" id="KW-0406">Ion transport</keyword>
<feature type="transmembrane region" description="Helical" evidence="18">
    <location>
        <begin position="223"/>
        <end position="249"/>
    </location>
</feature>
<dbReference type="InterPro" id="IPR039261">
    <property type="entry name" value="FNR_nucleotide-bd"/>
</dbReference>
<dbReference type="GO" id="GO:0140618">
    <property type="term" value="F:ferric-chelate reductase (NADH) activity"/>
    <property type="evidence" value="ECO:0007669"/>
    <property type="project" value="UniProtKB-EC"/>
</dbReference>
<dbReference type="EC" id="1.16.1.7" evidence="17"/>
<keyword evidence="7 18" id="KW-0812">Transmembrane</keyword>
<feature type="transmembrane region" description="Helical" evidence="18">
    <location>
        <begin position="574"/>
        <end position="599"/>
    </location>
</feature>
<evidence type="ECO:0000256" key="17">
    <source>
        <dbReference type="ARBA" id="ARBA00066905"/>
    </source>
</evidence>
<dbReference type="PANTHER" id="PTHR11972:SF69">
    <property type="entry name" value="FERRIC REDUCTION OXIDASE 6-RELATED"/>
    <property type="match status" value="1"/>
</dbReference>
<dbReference type="Pfam" id="PF08030">
    <property type="entry name" value="NAD_binding_6"/>
    <property type="match status" value="2"/>
</dbReference>
<feature type="transmembrane region" description="Helical" evidence="18">
    <location>
        <begin position="74"/>
        <end position="102"/>
    </location>
</feature>
<dbReference type="CDD" id="cd06186">
    <property type="entry name" value="NOX_Duox_like_FAD_NADP"/>
    <property type="match status" value="1"/>
</dbReference>
<evidence type="ECO:0000313" key="21">
    <source>
        <dbReference type="Proteomes" id="UP000323000"/>
    </source>
</evidence>
<comment type="cofactor">
    <cofactor evidence="1">
        <name>FAD</name>
        <dbReference type="ChEBI" id="CHEBI:57692"/>
    </cofactor>
</comment>
<dbReference type="FunFam" id="3.40.50.80:FF:000036">
    <property type="entry name" value="Ferric reduction oxidase 6"/>
    <property type="match status" value="1"/>
</dbReference>
<comment type="caution">
    <text evidence="20">The sequence shown here is derived from an EMBL/GenBank/DDBJ whole genome shotgun (WGS) entry which is preliminary data.</text>
</comment>
<evidence type="ECO:0000259" key="19">
    <source>
        <dbReference type="PROSITE" id="PS51384"/>
    </source>
</evidence>
<evidence type="ECO:0000313" key="20">
    <source>
        <dbReference type="EMBL" id="TXG53524.1"/>
    </source>
</evidence>
<keyword evidence="4" id="KW-0813">Transport</keyword>
<feature type="transmembrane region" description="Helical" evidence="18">
    <location>
        <begin position="611"/>
        <end position="636"/>
    </location>
</feature>
<dbReference type="GO" id="GO:0006811">
    <property type="term" value="P:monoatomic ion transport"/>
    <property type="evidence" value="ECO:0007669"/>
    <property type="project" value="UniProtKB-KW"/>
</dbReference>
<evidence type="ECO:0000256" key="1">
    <source>
        <dbReference type="ARBA" id="ARBA00001974"/>
    </source>
</evidence>
<keyword evidence="15 18" id="KW-0472">Membrane</keyword>
<dbReference type="Proteomes" id="UP000323000">
    <property type="component" value="Chromosome 9"/>
</dbReference>
<evidence type="ECO:0000256" key="16">
    <source>
        <dbReference type="ARBA" id="ARBA00050970"/>
    </source>
</evidence>
<dbReference type="PANTHER" id="PTHR11972">
    <property type="entry name" value="NADPH OXIDASE"/>
    <property type="match status" value="1"/>
</dbReference>
<dbReference type="InterPro" id="IPR013112">
    <property type="entry name" value="FAD-bd_8"/>
</dbReference>
<evidence type="ECO:0000256" key="8">
    <source>
        <dbReference type="ARBA" id="ARBA00022723"/>
    </source>
</evidence>
<dbReference type="AlphaFoldDB" id="A0A5C7H992"/>
<name>A0A5C7H992_9ROSI</name>
<dbReference type="Pfam" id="PF01794">
    <property type="entry name" value="Ferric_reduct"/>
    <property type="match status" value="1"/>
</dbReference>
<feature type="transmembrane region" description="Helical" evidence="18">
    <location>
        <begin position="133"/>
        <end position="158"/>
    </location>
</feature>
<reference evidence="21" key="1">
    <citation type="journal article" date="2019" name="Gigascience">
        <title>De novo genome assembly of the endangered Acer yangbiense, a plant species with extremely small populations endemic to Yunnan Province, China.</title>
        <authorList>
            <person name="Yang J."/>
            <person name="Wariss H.M."/>
            <person name="Tao L."/>
            <person name="Zhang R."/>
            <person name="Yun Q."/>
            <person name="Hollingsworth P."/>
            <person name="Dao Z."/>
            <person name="Luo G."/>
            <person name="Guo H."/>
            <person name="Ma Y."/>
            <person name="Sun W."/>
        </authorList>
    </citation>
    <scope>NUCLEOTIDE SEQUENCE [LARGE SCALE GENOMIC DNA]</scope>
    <source>
        <strain evidence="21">cv. Malutang</strain>
    </source>
</reference>
<evidence type="ECO:0000256" key="10">
    <source>
        <dbReference type="ARBA" id="ARBA00022989"/>
    </source>
</evidence>
<dbReference type="InterPro" id="IPR050369">
    <property type="entry name" value="RBOH/FRE"/>
</dbReference>
<dbReference type="EMBL" id="VAHF01000009">
    <property type="protein sequence ID" value="TXG53524.1"/>
    <property type="molecule type" value="Genomic_DNA"/>
</dbReference>
<keyword evidence="21" id="KW-1185">Reference proteome</keyword>
<gene>
    <name evidence="20" type="ORF">EZV62_018780</name>
</gene>
<dbReference type="Gene3D" id="3.40.50.80">
    <property type="entry name" value="Nucleotide-binding domain of ferredoxin-NADP reductase (FNR) module"/>
    <property type="match status" value="2"/>
</dbReference>
<evidence type="ECO:0000256" key="15">
    <source>
        <dbReference type="ARBA" id="ARBA00023136"/>
    </source>
</evidence>
<dbReference type="PROSITE" id="PS51384">
    <property type="entry name" value="FAD_FR"/>
    <property type="match status" value="1"/>
</dbReference>
<feature type="transmembrane region" description="Helical" evidence="18">
    <location>
        <begin position="301"/>
        <end position="330"/>
    </location>
</feature>
<evidence type="ECO:0000256" key="12">
    <source>
        <dbReference type="ARBA" id="ARBA00023004"/>
    </source>
</evidence>
<dbReference type="GO" id="GO:0005886">
    <property type="term" value="C:plasma membrane"/>
    <property type="evidence" value="ECO:0007669"/>
    <property type="project" value="TreeGrafter"/>
</dbReference>
<keyword evidence="5" id="KW-0349">Heme</keyword>
<feature type="transmembrane region" description="Helical" evidence="18">
    <location>
        <begin position="261"/>
        <end position="281"/>
    </location>
</feature>
<dbReference type="SFLD" id="SFLDG01168">
    <property type="entry name" value="Ferric_reductase_subgroup_(FRE"/>
    <property type="match status" value="1"/>
</dbReference>
<evidence type="ECO:0000256" key="13">
    <source>
        <dbReference type="ARBA" id="ARBA00023027"/>
    </source>
</evidence>
<protein>
    <recommendedName>
        <fullName evidence="17">ferric-chelate reductase (NADH)</fullName>
        <ecNumber evidence="17">1.16.1.7</ecNumber>
    </recommendedName>
</protein>
<keyword evidence="13" id="KW-0520">NAD</keyword>
<evidence type="ECO:0000256" key="14">
    <source>
        <dbReference type="ARBA" id="ARBA00023065"/>
    </source>
</evidence>
<evidence type="ECO:0000256" key="2">
    <source>
        <dbReference type="ARBA" id="ARBA00004141"/>
    </source>
</evidence>
<dbReference type="Pfam" id="PF08022">
    <property type="entry name" value="FAD_binding_8"/>
    <property type="match status" value="1"/>
</dbReference>
<feature type="transmembrane region" description="Helical" evidence="18">
    <location>
        <begin position="34"/>
        <end position="54"/>
    </location>
</feature>
<evidence type="ECO:0000256" key="5">
    <source>
        <dbReference type="ARBA" id="ARBA00022617"/>
    </source>
</evidence>
<proteinExistence type="inferred from homology"/>
<dbReference type="InterPro" id="IPR017927">
    <property type="entry name" value="FAD-bd_FR_type"/>
</dbReference>
<keyword evidence="6" id="KW-0285">Flavoprotein</keyword>